<dbReference type="InterPro" id="IPR059112">
    <property type="entry name" value="CysZ/EI24"/>
</dbReference>
<sequence>MSSADNSHLKAALHTFLGEVQGAVVLGAYGLASFAWLWPVRGILFAITNPNVMIGVRPAIVKSLVASAVIFGLLMFLTYLPQMAVLAIVSGPLAPILALLVVGAESAFLLALLARPLFLEPALTQVFDNTLRARGQGELVKAGKTRGKGATASVESALVKPLQILSTGGLVRYLVTLPVNMVPVLGTVLFVLYNGYTGGPGWHSRYFQLKGFSKNQRQTFVGRRRGEYTVFGAATLLFNYIPLVGFLFSFTNTIGAAMWAAQLEAQTNIINIPQPSVGKPVLGQTETS</sequence>
<evidence type="ECO:0000256" key="4">
    <source>
        <dbReference type="ARBA" id="ARBA00023136"/>
    </source>
</evidence>
<keyword evidence="2 5" id="KW-0812">Transmembrane</keyword>
<keyword evidence="7" id="KW-1185">Reference proteome</keyword>
<evidence type="ECO:0000256" key="5">
    <source>
        <dbReference type="SAM" id="Phobius"/>
    </source>
</evidence>
<dbReference type="EMBL" id="KV429077">
    <property type="protein sequence ID" value="KZT67340.1"/>
    <property type="molecule type" value="Genomic_DNA"/>
</dbReference>
<dbReference type="AlphaFoldDB" id="A0A165NT34"/>
<organism evidence="6 7">
    <name type="scientific">Daedalea quercina L-15889</name>
    <dbReference type="NCBI Taxonomy" id="1314783"/>
    <lineage>
        <taxon>Eukaryota</taxon>
        <taxon>Fungi</taxon>
        <taxon>Dikarya</taxon>
        <taxon>Basidiomycota</taxon>
        <taxon>Agaricomycotina</taxon>
        <taxon>Agaricomycetes</taxon>
        <taxon>Polyporales</taxon>
        <taxon>Fomitopsis</taxon>
    </lineage>
</organism>
<dbReference type="OrthoDB" id="2107885at2759"/>
<feature type="transmembrane region" description="Helical" evidence="5">
    <location>
        <begin position="228"/>
        <end position="250"/>
    </location>
</feature>
<dbReference type="Pfam" id="PF07264">
    <property type="entry name" value="EI24"/>
    <property type="match status" value="1"/>
</dbReference>
<evidence type="ECO:0000313" key="6">
    <source>
        <dbReference type="EMBL" id="KZT67340.1"/>
    </source>
</evidence>
<feature type="transmembrane region" description="Helical" evidence="5">
    <location>
        <begin position="92"/>
        <end position="114"/>
    </location>
</feature>
<dbReference type="PANTHER" id="PTHR34292:SF2">
    <property type="entry name" value="OUTER SPORE WALL PROTEIN LDS1"/>
    <property type="match status" value="1"/>
</dbReference>
<evidence type="ECO:0000313" key="7">
    <source>
        <dbReference type="Proteomes" id="UP000076727"/>
    </source>
</evidence>
<feature type="transmembrane region" description="Helical" evidence="5">
    <location>
        <begin position="59"/>
        <end position="80"/>
    </location>
</feature>
<reference evidence="6 7" key="1">
    <citation type="journal article" date="2016" name="Mol. Biol. Evol.">
        <title>Comparative Genomics of Early-Diverging Mushroom-Forming Fungi Provides Insights into the Origins of Lignocellulose Decay Capabilities.</title>
        <authorList>
            <person name="Nagy L.G."/>
            <person name="Riley R."/>
            <person name="Tritt A."/>
            <person name="Adam C."/>
            <person name="Daum C."/>
            <person name="Floudas D."/>
            <person name="Sun H."/>
            <person name="Yadav J.S."/>
            <person name="Pangilinan J."/>
            <person name="Larsson K.H."/>
            <person name="Matsuura K."/>
            <person name="Barry K."/>
            <person name="Labutti K."/>
            <person name="Kuo R."/>
            <person name="Ohm R.A."/>
            <person name="Bhattacharya S.S."/>
            <person name="Shirouzu T."/>
            <person name="Yoshinaga Y."/>
            <person name="Martin F.M."/>
            <person name="Grigoriev I.V."/>
            <person name="Hibbett D.S."/>
        </authorList>
    </citation>
    <scope>NUCLEOTIDE SEQUENCE [LARGE SCALE GENOMIC DNA]</scope>
    <source>
        <strain evidence="6 7">L-15889</strain>
    </source>
</reference>
<evidence type="ECO:0000256" key="3">
    <source>
        <dbReference type="ARBA" id="ARBA00022989"/>
    </source>
</evidence>
<feature type="transmembrane region" description="Helical" evidence="5">
    <location>
        <begin position="170"/>
        <end position="193"/>
    </location>
</feature>
<feature type="transmembrane region" description="Helical" evidence="5">
    <location>
        <begin position="20"/>
        <end position="38"/>
    </location>
</feature>
<protein>
    <submittedName>
        <fullName evidence="6">Uncharacterized protein</fullName>
    </submittedName>
</protein>
<dbReference type="InterPro" id="IPR052786">
    <property type="entry name" value="Spore_wall_assembly"/>
</dbReference>
<dbReference type="STRING" id="1314783.A0A165NT34"/>
<accession>A0A165NT34</accession>
<keyword evidence="3 5" id="KW-1133">Transmembrane helix</keyword>
<gene>
    <name evidence="6" type="ORF">DAEQUDRAFT_673460</name>
</gene>
<proteinExistence type="predicted"/>
<dbReference type="PANTHER" id="PTHR34292">
    <property type="entry name" value="OUTER SPORE WALL PROTEIN LDS1"/>
    <property type="match status" value="1"/>
</dbReference>
<keyword evidence="4 5" id="KW-0472">Membrane</keyword>
<evidence type="ECO:0000256" key="1">
    <source>
        <dbReference type="ARBA" id="ARBA00004141"/>
    </source>
</evidence>
<name>A0A165NT34_9APHY</name>
<dbReference type="Proteomes" id="UP000076727">
    <property type="component" value="Unassembled WGS sequence"/>
</dbReference>
<comment type="subcellular location">
    <subcellularLocation>
        <location evidence="1">Membrane</location>
        <topology evidence="1">Multi-pass membrane protein</topology>
    </subcellularLocation>
</comment>
<evidence type="ECO:0000256" key="2">
    <source>
        <dbReference type="ARBA" id="ARBA00022692"/>
    </source>
</evidence>